<evidence type="ECO:0000313" key="2">
    <source>
        <dbReference type="Proteomes" id="UP000730618"/>
    </source>
</evidence>
<organism evidence="1 2">
    <name type="scientific">Paenibacillus allorhizosphaerae</name>
    <dbReference type="NCBI Taxonomy" id="2849866"/>
    <lineage>
        <taxon>Bacteria</taxon>
        <taxon>Bacillati</taxon>
        <taxon>Bacillota</taxon>
        <taxon>Bacilli</taxon>
        <taxon>Bacillales</taxon>
        <taxon>Paenibacillaceae</taxon>
        <taxon>Paenibacillus</taxon>
    </lineage>
</organism>
<accession>A0ABM8VJ65</accession>
<evidence type="ECO:0000313" key="1">
    <source>
        <dbReference type="EMBL" id="CAG7644779.1"/>
    </source>
</evidence>
<protein>
    <submittedName>
        <fullName evidence="1">Uncharacterized protein</fullName>
    </submittedName>
</protein>
<sequence>MYNVREIAYFTLRTSKGRSTISLIKLNMRMFRSSDQDQKKTSSGSLLLIERHKEISDRLFRDIVEKWFCSVIQVMAKWHFNLCNGSVSFLKERRSSNET</sequence>
<comment type="caution">
    <text evidence="1">The sequence shown here is derived from an EMBL/GenBank/DDBJ whole genome shotgun (WGS) entry which is preliminary data.</text>
</comment>
<proteinExistence type="predicted"/>
<dbReference type="EMBL" id="CAJVCE010000009">
    <property type="protein sequence ID" value="CAG7644779.1"/>
    <property type="molecule type" value="Genomic_DNA"/>
</dbReference>
<gene>
    <name evidence="1" type="ORF">PAECIP111802_03343</name>
</gene>
<dbReference type="Proteomes" id="UP000730618">
    <property type="component" value="Unassembled WGS sequence"/>
</dbReference>
<reference evidence="1 2" key="1">
    <citation type="submission" date="2021-06" db="EMBL/GenBank/DDBJ databases">
        <authorList>
            <person name="Criscuolo A."/>
        </authorList>
    </citation>
    <scope>NUCLEOTIDE SEQUENCE [LARGE SCALE GENOMIC DNA]</scope>
    <source>
        <strain evidence="2">CIP 111802</strain>
    </source>
</reference>
<keyword evidence="2" id="KW-1185">Reference proteome</keyword>
<name>A0ABM8VJ65_9BACL</name>